<feature type="domain" description="Zn(2)-C6 fungal-type" evidence="5">
    <location>
        <begin position="36"/>
        <end position="67"/>
    </location>
</feature>
<dbReference type="GO" id="GO:0005634">
    <property type="term" value="C:nucleus"/>
    <property type="evidence" value="ECO:0007669"/>
    <property type="project" value="UniProtKB-SubCell"/>
</dbReference>
<evidence type="ECO:0000256" key="2">
    <source>
        <dbReference type="ARBA" id="ARBA00022723"/>
    </source>
</evidence>
<dbReference type="Pfam" id="PF04082">
    <property type="entry name" value="Fungal_trans"/>
    <property type="match status" value="1"/>
</dbReference>
<keyword evidence="3" id="KW-0539">Nucleus</keyword>
<feature type="compositionally biased region" description="Low complexity" evidence="4">
    <location>
        <begin position="916"/>
        <end position="927"/>
    </location>
</feature>
<dbReference type="GO" id="GO:0008270">
    <property type="term" value="F:zinc ion binding"/>
    <property type="evidence" value="ECO:0007669"/>
    <property type="project" value="InterPro"/>
</dbReference>
<protein>
    <recommendedName>
        <fullName evidence="5">Zn(2)-C6 fungal-type domain-containing protein</fullName>
    </recommendedName>
</protein>
<dbReference type="Gene3D" id="4.10.240.10">
    <property type="entry name" value="Zn(2)-C6 fungal-type DNA-binding domain"/>
    <property type="match status" value="1"/>
</dbReference>
<feature type="non-terminal residue" evidence="6">
    <location>
        <position position="988"/>
    </location>
</feature>
<dbReference type="OMA" id="CESICPC"/>
<feature type="compositionally biased region" description="Low complexity" evidence="4">
    <location>
        <begin position="840"/>
        <end position="850"/>
    </location>
</feature>
<dbReference type="GO" id="GO:0000981">
    <property type="term" value="F:DNA-binding transcription factor activity, RNA polymerase II-specific"/>
    <property type="evidence" value="ECO:0007669"/>
    <property type="project" value="InterPro"/>
</dbReference>
<dbReference type="SMART" id="SM00906">
    <property type="entry name" value="Fungal_trans"/>
    <property type="match status" value="1"/>
</dbReference>
<dbReference type="SUPFAM" id="SSF57701">
    <property type="entry name" value="Zn2/Cys6 DNA-binding domain"/>
    <property type="match status" value="1"/>
</dbReference>
<dbReference type="InterPro" id="IPR036864">
    <property type="entry name" value="Zn2-C6_fun-type_DNA-bd_sf"/>
</dbReference>
<reference evidence="6 7" key="1">
    <citation type="journal article" date="2010" name="Nat. Biotechnol.">
        <title>Genome sequence of the model mushroom Schizophyllum commune.</title>
        <authorList>
            <person name="Ohm R.A."/>
            <person name="de Jong J.F."/>
            <person name="Lugones L.G."/>
            <person name="Aerts A."/>
            <person name="Kothe E."/>
            <person name="Stajich J.E."/>
            <person name="de Vries R.P."/>
            <person name="Record E."/>
            <person name="Levasseur A."/>
            <person name="Baker S.E."/>
            <person name="Bartholomew K.A."/>
            <person name="Coutinho P.M."/>
            <person name="Erdmann S."/>
            <person name="Fowler T.J."/>
            <person name="Gathman A.C."/>
            <person name="Lombard V."/>
            <person name="Henrissat B."/>
            <person name="Knabe N."/>
            <person name="Kuees U."/>
            <person name="Lilly W.W."/>
            <person name="Lindquist E."/>
            <person name="Lucas S."/>
            <person name="Magnuson J.K."/>
            <person name="Piumi F."/>
            <person name="Raudaskoski M."/>
            <person name="Salamov A."/>
            <person name="Schmutz J."/>
            <person name="Schwarze F.W.M.R."/>
            <person name="vanKuyk P.A."/>
            <person name="Horton J.S."/>
            <person name="Grigoriev I.V."/>
            <person name="Woesten H.A.B."/>
        </authorList>
    </citation>
    <scope>NUCLEOTIDE SEQUENCE [LARGE SCALE GENOMIC DNA]</scope>
    <source>
        <strain evidence="7">H4-8 / FGSC 9210</strain>
    </source>
</reference>
<dbReference type="PANTHER" id="PTHR31001:SF56">
    <property type="entry name" value="ZN(2)-C6 FUNGAL-TYPE DOMAIN-CONTAINING PROTEIN"/>
    <property type="match status" value="1"/>
</dbReference>
<feature type="compositionally biased region" description="Polar residues" evidence="4">
    <location>
        <begin position="1"/>
        <end position="10"/>
    </location>
</feature>
<evidence type="ECO:0000256" key="1">
    <source>
        <dbReference type="ARBA" id="ARBA00004123"/>
    </source>
</evidence>
<feature type="region of interest" description="Disordered" evidence="4">
    <location>
        <begin position="180"/>
        <end position="203"/>
    </location>
</feature>
<dbReference type="InterPro" id="IPR001138">
    <property type="entry name" value="Zn2Cys6_DnaBD"/>
</dbReference>
<dbReference type="HOGENOM" id="CLU_007340_1_0_1"/>
<dbReference type="VEuPathDB" id="FungiDB:SCHCODRAFT_02703742"/>
<proteinExistence type="predicted"/>
<evidence type="ECO:0000313" key="6">
    <source>
        <dbReference type="EMBL" id="EFI94826.1"/>
    </source>
</evidence>
<dbReference type="InParanoid" id="D8QBW9"/>
<dbReference type="GO" id="GO:0003677">
    <property type="term" value="F:DNA binding"/>
    <property type="evidence" value="ECO:0007669"/>
    <property type="project" value="InterPro"/>
</dbReference>
<name>D8QBW9_SCHCM</name>
<dbReference type="InterPro" id="IPR007219">
    <property type="entry name" value="XnlR_reg_dom"/>
</dbReference>
<dbReference type="CDD" id="cd00067">
    <property type="entry name" value="GAL4"/>
    <property type="match status" value="1"/>
</dbReference>
<dbReference type="Proteomes" id="UP000007431">
    <property type="component" value="Unassembled WGS sequence"/>
</dbReference>
<dbReference type="InterPro" id="IPR050613">
    <property type="entry name" value="Sec_Metabolite_Reg"/>
</dbReference>
<dbReference type="eggNOG" id="ENOG502SINT">
    <property type="taxonomic scope" value="Eukaryota"/>
</dbReference>
<evidence type="ECO:0000313" key="7">
    <source>
        <dbReference type="Proteomes" id="UP000007431"/>
    </source>
</evidence>
<organism evidence="7">
    <name type="scientific">Schizophyllum commune (strain H4-8 / FGSC 9210)</name>
    <name type="common">Split gill fungus</name>
    <dbReference type="NCBI Taxonomy" id="578458"/>
    <lineage>
        <taxon>Eukaryota</taxon>
        <taxon>Fungi</taxon>
        <taxon>Dikarya</taxon>
        <taxon>Basidiomycota</taxon>
        <taxon>Agaricomycotina</taxon>
        <taxon>Agaricomycetes</taxon>
        <taxon>Agaricomycetidae</taxon>
        <taxon>Agaricales</taxon>
        <taxon>Schizophyllaceae</taxon>
        <taxon>Schizophyllum</taxon>
    </lineage>
</organism>
<dbReference type="GO" id="GO:0006351">
    <property type="term" value="P:DNA-templated transcription"/>
    <property type="evidence" value="ECO:0007669"/>
    <property type="project" value="InterPro"/>
</dbReference>
<sequence>MPPETTAKTSNARRRKQLTEEEQRDIETKRLRGELSCAECRRLKLLCDKKVPCASCVRRGCESICPLGTLSAGQGTRFILAGTDKLHAKIAEMSHRIRQLEDGLAIVQSSVSNERHPLLDDNLLKVKFGSEILQPVKHEEERETSTSPLMDTIGTLTLNDEGDFKYFGRSGGSETLMLASEDLGSPHEPDSPSDDTPADASVPHDLPREVIELANRHPFARHNNSVKYLPLIQSFLPPKQHAVRLCQSYLDHAALFFRPVKSDDLFETFFPGIYSSQPPTAHALATCFLLLAVGCLLDVHSPPCSAEAERYYHLGRAALGLRSVHDSPETWTIVSVGLLATYHTLADKQYSRESAWTIMSTASKLAQSMGLHRDSSSWNFDAKVVQQRRNLFWEITAADCLALGRPPAIHLSFVDCEFPFDDEATLNPSGEPESGFWRMKHTYARDVFMPVIHVTLSARPQPYAAVLDLDKRVRSIEFPTSFRPYVTLAEAGPAEFHSSAISLMGFYASQHRTVTMLYLHRSFFAQALLDHPSNPLASPYALSFQTALRCASIIIKGAAHHFERCEAIAVRCWFLMGHVFSAAVIVATVATRSPTSQLASAGMRDLSLAIQLFERSAPHSQRARIGLGVLKKMAEKARVNSENAGQTQGAPSDLSTMFNQHEESDDELAIFGGQAKILSTCKGKKSPAGQDRGSRGSSSRGSSVGMDTSAPRPLQVSTDWPPEVPPAGYGNGSQLRGADGHRQQPFPSTMADGPMRGPATVERRPTYPLPSTSHHPYDAYTSGSSDRRPSGSLPPLTSPEQMQLHPPEQIRLRSPEQIHLHSPGNEWPSPTDAWRDPFPSSSSASFGSRSTLPTRSMPPLGSGPPSDLRLQTLPPSMPPPPHHYSLPMDLPPLPPSHPSSHPRSHSNHHPHHQSHSHPPSSPYAAHPSQMTMFHPAQMNDYGMAVPSVGIDPPWTSLMRECAFGECDIAHPGLAVPEYRAAGRRDLPS</sequence>
<keyword evidence="2" id="KW-0479">Metal-binding</keyword>
<dbReference type="PROSITE" id="PS00463">
    <property type="entry name" value="ZN2_CY6_FUNGAL_1"/>
    <property type="match status" value="1"/>
</dbReference>
<dbReference type="PROSITE" id="PS50048">
    <property type="entry name" value="ZN2_CY6_FUNGAL_2"/>
    <property type="match status" value="1"/>
</dbReference>
<evidence type="ECO:0000256" key="3">
    <source>
        <dbReference type="ARBA" id="ARBA00023242"/>
    </source>
</evidence>
<accession>D8QBW9</accession>
<feature type="region of interest" description="Disordered" evidence="4">
    <location>
        <begin position="1"/>
        <end position="24"/>
    </location>
</feature>
<evidence type="ECO:0000259" key="5">
    <source>
        <dbReference type="PROSITE" id="PS50048"/>
    </source>
</evidence>
<keyword evidence="7" id="KW-1185">Reference proteome</keyword>
<gene>
    <name evidence="6" type="ORF">SCHCODRAFT_111379</name>
</gene>
<evidence type="ECO:0000256" key="4">
    <source>
        <dbReference type="SAM" id="MobiDB-lite"/>
    </source>
</evidence>
<dbReference type="CDD" id="cd12148">
    <property type="entry name" value="fungal_TF_MHR"/>
    <property type="match status" value="1"/>
</dbReference>
<dbReference type="STRING" id="578458.D8QBW9"/>
<dbReference type="EMBL" id="GL377309">
    <property type="protein sequence ID" value="EFI94826.1"/>
    <property type="molecule type" value="Genomic_DNA"/>
</dbReference>
<feature type="region of interest" description="Disordered" evidence="4">
    <location>
        <begin position="819"/>
        <end position="927"/>
    </location>
</feature>
<dbReference type="PANTHER" id="PTHR31001">
    <property type="entry name" value="UNCHARACTERIZED TRANSCRIPTIONAL REGULATORY PROTEIN"/>
    <property type="match status" value="1"/>
</dbReference>
<comment type="subcellular location">
    <subcellularLocation>
        <location evidence="1">Nucleus</location>
    </subcellularLocation>
</comment>
<feature type="compositionally biased region" description="Basic residues" evidence="4">
    <location>
        <begin position="900"/>
        <end position="915"/>
    </location>
</feature>
<feature type="region of interest" description="Disordered" evidence="4">
    <location>
        <begin position="681"/>
        <end position="804"/>
    </location>
</feature>
<dbReference type="AlphaFoldDB" id="D8QBW9"/>